<feature type="chain" id="PRO_5016412749" description="Tetratricopeptide repeat protein" evidence="2">
    <location>
        <begin position="38"/>
        <end position="237"/>
    </location>
</feature>
<name>A0A318Q958_9PROT</name>
<dbReference type="EMBL" id="NOXG01000003">
    <property type="protein sequence ID" value="PYD76177.1"/>
    <property type="molecule type" value="Genomic_DNA"/>
</dbReference>
<feature type="region of interest" description="Disordered" evidence="1">
    <location>
        <begin position="47"/>
        <end position="85"/>
    </location>
</feature>
<dbReference type="InterPro" id="IPR011990">
    <property type="entry name" value="TPR-like_helical_dom_sf"/>
</dbReference>
<evidence type="ECO:0000256" key="1">
    <source>
        <dbReference type="SAM" id="MobiDB-lite"/>
    </source>
</evidence>
<comment type="caution">
    <text evidence="3">The sequence shown here is derived from an EMBL/GenBank/DDBJ whole genome shotgun (WGS) entry which is preliminary data.</text>
</comment>
<reference evidence="3 4" key="1">
    <citation type="submission" date="2017-07" db="EMBL/GenBank/DDBJ databases">
        <title>A draft genome sequence of Komagataeibacter sp. T5K1.</title>
        <authorList>
            <person name="Skraban J."/>
            <person name="Cleenwerck I."/>
            <person name="Vandamme P."/>
            <person name="Trcek J."/>
        </authorList>
    </citation>
    <scope>NUCLEOTIDE SEQUENCE [LARGE SCALE GENOMIC DNA]</scope>
    <source>
        <strain evidence="3 4">T5K1</strain>
    </source>
</reference>
<gene>
    <name evidence="3" type="ORF">CFR71_04765</name>
</gene>
<dbReference type="SUPFAM" id="SSF48452">
    <property type="entry name" value="TPR-like"/>
    <property type="match status" value="1"/>
</dbReference>
<proteinExistence type="predicted"/>
<dbReference type="AlphaFoldDB" id="A0A318Q958"/>
<feature type="signal peptide" evidence="2">
    <location>
        <begin position="1"/>
        <end position="37"/>
    </location>
</feature>
<evidence type="ECO:0000313" key="3">
    <source>
        <dbReference type="EMBL" id="PYD76177.1"/>
    </source>
</evidence>
<evidence type="ECO:0000256" key="2">
    <source>
        <dbReference type="SAM" id="SignalP"/>
    </source>
</evidence>
<accession>A0A318Q958</accession>
<feature type="compositionally biased region" description="Basic and acidic residues" evidence="1">
    <location>
        <begin position="69"/>
        <end position="81"/>
    </location>
</feature>
<dbReference type="Gene3D" id="1.25.40.10">
    <property type="entry name" value="Tetratricopeptide repeat domain"/>
    <property type="match status" value="1"/>
</dbReference>
<evidence type="ECO:0000313" key="4">
    <source>
        <dbReference type="Proteomes" id="UP000247609"/>
    </source>
</evidence>
<dbReference type="Proteomes" id="UP000247609">
    <property type="component" value="Unassembled WGS sequence"/>
</dbReference>
<sequence>MTVRFHIDATQGRVSWHNSARLRGLLCVLASLYPVMAGPAVMAAPAAGNPATPPPAHHSAPMAKPDATTQKDKAEKDKEPTLPELQDELAHAKSRQAAGDLLDRIEQLRQKEISPTTRLLVRRAQDDLGEDRVGDAQTDLNDALVLQPDLEILWRTRAQARLAGANADGAVADLGVALHHDPRDVLAWQILSDAEGVRGDWGAAWKAWQHVLSLYPMFPGAAHQTEDLRLKAFGRPT</sequence>
<protein>
    <recommendedName>
        <fullName evidence="5">Tetratricopeptide repeat protein</fullName>
    </recommendedName>
</protein>
<keyword evidence="2" id="KW-0732">Signal</keyword>
<organism evidence="3 4">
    <name type="scientific">Novacetimonas pomaceti</name>
    <dbReference type="NCBI Taxonomy" id="2021998"/>
    <lineage>
        <taxon>Bacteria</taxon>
        <taxon>Pseudomonadati</taxon>
        <taxon>Pseudomonadota</taxon>
        <taxon>Alphaproteobacteria</taxon>
        <taxon>Acetobacterales</taxon>
        <taxon>Acetobacteraceae</taxon>
        <taxon>Novacetimonas</taxon>
    </lineage>
</organism>
<evidence type="ECO:0008006" key="5">
    <source>
        <dbReference type="Google" id="ProtNLM"/>
    </source>
</evidence>